<evidence type="ECO:0000256" key="1">
    <source>
        <dbReference type="SAM" id="MobiDB-lite"/>
    </source>
</evidence>
<feature type="compositionally biased region" description="Polar residues" evidence="1">
    <location>
        <begin position="14"/>
        <end position="23"/>
    </location>
</feature>
<sequence>MEKGPNWESDHVDTISSTTNQMSNKKERDQKAYFLHCKGSFLTWYFNFSFPLLLTPWLRDELNPSLARLLDDQPGEHQASCHHSPPQEKTLDSHLCLKVLSKRDHKELF</sequence>
<evidence type="ECO:0000313" key="3">
    <source>
        <dbReference type="Proteomes" id="UP001176941"/>
    </source>
</evidence>
<keyword evidence="3" id="KW-1185">Reference proteome</keyword>
<dbReference type="Proteomes" id="UP001176941">
    <property type="component" value="Chromosome 3"/>
</dbReference>
<proteinExistence type="predicted"/>
<name>A0ABN8ZE20_RANTA</name>
<organism evidence="2 3">
    <name type="scientific">Rangifer tarandus platyrhynchus</name>
    <name type="common">Svalbard reindeer</name>
    <dbReference type="NCBI Taxonomy" id="3082113"/>
    <lineage>
        <taxon>Eukaryota</taxon>
        <taxon>Metazoa</taxon>
        <taxon>Chordata</taxon>
        <taxon>Craniata</taxon>
        <taxon>Vertebrata</taxon>
        <taxon>Euteleostomi</taxon>
        <taxon>Mammalia</taxon>
        <taxon>Eutheria</taxon>
        <taxon>Laurasiatheria</taxon>
        <taxon>Artiodactyla</taxon>
        <taxon>Ruminantia</taxon>
        <taxon>Pecora</taxon>
        <taxon>Cervidae</taxon>
        <taxon>Odocoileinae</taxon>
        <taxon>Rangifer</taxon>
    </lineage>
</organism>
<dbReference type="EMBL" id="OX459939">
    <property type="protein sequence ID" value="CAI9170853.1"/>
    <property type="molecule type" value="Genomic_DNA"/>
</dbReference>
<accession>A0ABN8ZE20</accession>
<feature type="compositionally biased region" description="Basic and acidic residues" evidence="1">
    <location>
        <begin position="1"/>
        <end position="13"/>
    </location>
</feature>
<gene>
    <name evidence="2" type="ORF">MRATA1EN1_LOCUS19815</name>
</gene>
<reference evidence="2" key="1">
    <citation type="submission" date="2023-04" db="EMBL/GenBank/DDBJ databases">
        <authorList>
            <consortium name="ELIXIR-Norway"/>
        </authorList>
    </citation>
    <scope>NUCLEOTIDE SEQUENCE [LARGE SCALE GENOMIC DNA]</scope>
</reference>
<evidence type="ECO:0000313" key="2">
    <source>
        <dbReference type="EMBL" id="CAI9170853.1"/>
    </source>
</evidence>
<protein>
    <submittedName>
        <fullName evidence="2">Uncharacterized protein</fullName>
    </submittedName>
</protein>
<feature type="region of interest" description="Disordered" evidence="1">
    <location>
        <begin position="1"/>
        <end position="25"/>
    </location>
</feature>